<dbReference type="Pfam" id="PF01476">
    <property type="entry name" value="LysM"/>
    <property type="match status" value="2"/>
</dbReference>
<evidence type="ECO:0000256" key="1">
    <source>
        <dbReference type="SAM" id="SignalP"/>
    </source>
</evidence>
<proteinExistence type="predicted"/>
<feature type="chain" id="PRO_5045634721" description="LysM domain-containing protein" evidence="1">
    <location>
        <begin position="20"/>
        <end position="228"/>
    </location>
</feature>
<gene>
    <name evidence="3" type="ORF">FJTKL_03276</name>
</gene>
<dbReference type="EMBL" id="JBAWTH010000158">
    <property type="protein sequence ID" value="KAL2274359.1"/>
    <property type="molecule type" value="Genomic_DNA"/>
</dbReference>
<dbReference type="PROSITE" id="PS51782">
    <property type="entry name" value="LYSM"/>
    <property type="match status" value="2"/>
</dbReference>
<keyword evidence="1" id="KW-0732">Signal</keyword>
<dbReference type="CDD" id="cd00118">
    <property type="entry name" value="LysM"/>
    <property type="match status" value="2"/>
</dbReference>
<feature type="signal peptide" evidence="1">
    <location>
        <begin position="1"/>
        <end position="19"/>
    </location>
</feature>
<evidence type="ECO:0000313" key="4">
    <source>
        <dbReference type="Proteomes" id="UP001600888"/>
    </source>
</evidence>
<dbReference type="InterPro" id="IPR036779">
    <property type="entry name" value="LysM_dom_sf"/>
</dbReference>
<organism evidence="3 4">
    <name type="scientific">Diaporthe vaccinii</name>
    <dbReference type="NCBI Taxonomy" id="105482"/>
    <lineage>
        <taxon>Eukaryota</taxon>
        <taxon>Fungi</taxon>
        <taxon>Dikarya</taxon>
        <taxon>Ascomycota</taxon>
        <taxon>Pezizomycotina</taxon>
        <taxon>Sordariomycetes</taxon>
        <taxon>Sordariomycetidae</taxon>
        <taxon>Diaporthales</taxon>
        <taxon>Diaporthaceae</taxon>
        <taxon>Diaporthe</taxon>
        <taxon>Diaporthe eres species complex</taxon>
    </lineage>
</organism>
<dbReference type="SMART" id="SM00257">
    <property type="entry name" value="LysM"/>
    <property type="match status" value="2"/>
</dbReference>
<sequence length="228" mass="24365">MHLPSSQVLFASLMGTVAASNVDTTLDSHLVYKRSSCEARNVFFHFNDSSIGVTPSCSWNVINLGARSLSQEILPRALSIRQSTNCPSTNCTDGPITNYTVVVGDSLEKIAATFDSGVCDIAAASGIDNPNFIKPGQVLTVPTDLCEPDNDSCITPPGSRPCVPEEEGADPTYEIQAGDTFFIVGQEYNVTVDAMRAANPCEDPYTLEIGQEINIPICPDCESSTCSE</sequence>
<dbReference type="InterPro" id="IPR018392">
    <property type="entry name" value="LysM"/>
</dbReference>
<dbReference type="Gene3D" id="3.10.350.10">
    <property type="entry name" value="LysM domain"/>
    <property type="match status" value="2"/>
</dbReference>
<dbReference type="PANTHER" id="PTHR33734">
    <property type="entry name" value="LYSM DOMAIN-CONTAINING GPI-ANCHORED PROTEIN 2"/>
    <property type="match status" value="1"/>
</dbReference>
<reference evidence="3 4" key="1">
    <citation type="submission" date="2024-03" db="EMBL/GenBank/DDBJ databases">
        <title>A high-quality draft genome sequence of Diaporthe vaccinii, a causative agent of upright dieback and viscid rot disease in cranberry plants.</title>
        <authorList>
            <person name="Sarrasin M."/>
            <person name="Lang B.F."/>
            <person name="Burger G."/>
        </authorList>
    </citation>
    <scope>NUCLEOTIDE SEQUENCE [LARGE SCALE GENOMIC DNA]</scope>
    <source>
        <strain evidence="3 4">IS7</strain>
    </source>
</reference>
<feature type="domain" description="LysM" evidence="2">
    <location>
        <begin position="171"/>
        <end position="215"/>
    </location>
</feature>
<dbReference type="Proteomes" id="UP001600888">
    <property type="component" value="Unassembled WGS sequence"/>
</dbReference>
<accession>A0ABR4DVG9</accession>
<dbReference type="PANTHER" id="PTHR33734:SF22">
    <property type="entry name" value="MEMBRANE-BOUND LYTIC MUREIN TRANSGLYCOSYLASE D"/>
    <property type="match status" value="1"/>
</dbReference>
<comment type="caution">
    <text evidence="3">The sequence shown here is derived from an EMBL/GenBank/DDBJ whole genome shotgun (WGS) entry which is preliminary data.</text>
</comment>
<name>A0ABR4DVG9_9PEZI</name>
<evidence type="ECO:0000259" key="2">
    <source>
        <dbReference type="PROSITE" id="PS51782"/>
    </source>
</evidence>
<protein>
    <recommendedName>
        <fullName evidence="2">LysM domain-containing protein</fullName>
    </recommendedName>
</protein>
<keyword evidence="4" id="KW-1185">Reference proteome</keyword>
<feature type="domain" description="LysM" evidence="2">
    <location>
        <begin position="97"/>
        <end position="141"/>
    </location>
</feature>
<dbReference type="SUPFAM" id="SSF54106">
    <property type="entry name" value="LysM domain"/>
    <property type="match status" value="2"/>
</dbReference>
<evidence type="ECO:0000313" key="3">
    <source>
        <dbReference type="EMBL" id="KAL2274359.1"/>
    </source>
</evidence>